<dbReference type="NCBIfam" id="TIGR01420">
    <property type="entry name" value="pilT_fam"/>
    <property type="match status" value="1"/>
</dbReference>
<proteinExistence type="inferred from homology"/>
<feature type="region of interest" description="Disordered" evidence="2">
    <location>
        <begin position="353"/>
        <end position="395"/>
    </location>
</feature>
<evidence type="ECO:0000313" key="5">
    <source>
        <dbReference type="Proteomes" id="UP000760480"/>
    </source>
</evidence>
<comment type="caution">
    <text evidence="4">The sequence shown here is derived from an EMBL/GenBank/DDBJ whole genome shotgun (WGS) entry which is preliminary data.</text>
</comment>
<dbReference type="InterPro" id="IPR027417">
    <property type="entry name" value="P-loop_NTPase"/>
</dbReference>
<dbReference type="InterPro" id="IPR001482">
    <property type="entry name" value="T2SS/T4SS_dom"/>
</dbReference>
<gene>
    <name evidence="4" type="ORF">E4P82_04575</name>
</gene>
<dbReference type="EMBL" id="SPMZ01000013">
    <property type="protein sequence ID" value="NMQ18534.1"/>
    <property type="molecule type" value="Genomic_DNA"/>
</dbReference>
<reference evidence="4 5" key="1">
    <citation type="submission" date="2019-03" db="EMBL/GenBank/DDBJ databases">
        <title>Metabolic reconstructions from genomes of highly enriched 'Candidatus Accumulibacter' and 'Candidatus Competibacter' bioreactor populations.</title>
        <authorList>
            <person name="Annavajhala M.K."/>
            <person name="Welles L."/>
            <person name="Abbas B."/>
            <person name="Sorokin D."/>
            <person name="Park H."/>
            <person name="Van Loosdrecht M."/>
            <person name="Chandran K."/>
        </authorList>
    </citation>
    <scope>NUCLEOTIDE SEQUENCE [LARGE SCALE GENOMIC DNA]</scope>
    <source>
        <strain evidence="4 5">SBR_G</strain>
    </source>
</reference>
<dbReference type="PANTHER" id="PTHR30486:SF12">
    <property type="entry name" value="TYPE IV PILUS ATPASE PILU"/>
    <property type="match status" value="1"/>
</dbReference>
<dbReference type="InterPro" id="IPR003593">
    <property type="entry name" value="AAA+_ATPase"/>
</dbReference>
<dbReference type="PANTHER" id="PTHR30486">
    <property type="entry name" value="TWITCHING MOTILITY PROTEIN PILT"/>
    <property type="match status" value="1"/>
</dbReference>
<dbReference type="RefSeq" id="WP_169247791.1">
    <property type="nucleotide sequence ID" value="NZ_SPMZ01000013.1"/>
</dbReference>
<evidence type="ECO:0000313" key="4">
    <source>
        <dbReference type="EMBL" id="NMQ18534.1"/>
    </source>
</evidence>
<evidence type="ECO:0000256" key="1">
    <source>
        <dbReference type="ARBA" id="ARBA00006611"/>
    </source>
</evidence>
<name>A0ABX1TIN8_9GAMM</name>
<keyword evidence="5" id="KW-1185">Reference proteome</keyword>
<evidence type="ECO:0000256" key="2">
    <source>
        <dbReference type="SAM" id="MobiDB-lite"/>
    </source>
</evidence>
<comment type="similarity">
    <text evidence="1">Belongs to the GSP E family.</text>
</comment>
<protein>
    <submittedName>
        <fullName evidence="4">PilT/PilU family type 4a pilus ATPase</fullName>
    </submittedName>
</protein>
<dbReference type="CDD" id="cd01131">
    <property type="entry name" value="PilT"/>
    <property type="match status" value="1"/>
</dbReference>
<organism evidence="4 5">
    <name type="scientific">Candidatus Competibacter phosphatis</name>
    <dbReference type="NCBI Taxonomy" id="221280"/>
    <lineage>
        <taxon>Bacteria</taxon>
        <taxon>Pseudomonadati</taxon>
        <taxon>Pseudomonadota</taxon>
        <taxon>Gammaproteobacteria</taxon>
        <taxon>Candidatus Competibacteraceae</taxon>
        <taxon>Candidatus Competibacter</taxon>
    </lineage>
</organism>
<dbReference type="InterPro" id="IPR006321">
    <property type="entry name" value="PilT/PilU"/>
</dbReference>
<feature type="domain" description="Bacterial type II secretion system protein E" evidence="3">
    <location>
        <begin position="193"/>
        <end position="207"/>
    </location>
</feature>
<dbReference type="Pfam" id="PF00437">
    <property type="entry name" value="T2SSE"/>
    <property type="match status" value="1"/>
</dbReference>
<dbReference type="SUPFAM" id="SSF52540">
    <property type="entry name" value="P-loop containing nucleoside triphosphate hydrolases"/>
    <property type="match status" value="1"/>
</dbReference>
<dbReference type="Gene3D" id="3.30.450.90">
    <property type="match status" value="1"/>
</dbReference>
<accession>A0ABX1TIN8</accession>
<dbReference type="Gene3D" id="3.40.50.300">
    <property type="entry name" value="P-loop containing nucleotide triphosphate hydrolases"/>
    <property type="match status" value="1"/>
</dbReference>
<dbReference type="SMART" id="SM00382">
    <property type="entry name" value="AAA"/>
    <property type="match status" value="1"/>
</dbReference>
<dbReference type="PROSITE" id="PS00662">
    <property type="entry name" value="T2SP_E"/>
    <property type="match status" value="1"/>
</dbReference>
<dbReference type="InterPro" id="IPR050921">
    <property type="entry name" value="T4SS_GSP_E_ATPase"/>
</dbReference>
<dbReference type="Proteomes" id="UP000760480">
    <property type="component" value="Unassembled WGS sequence"/>
</dbReference>
<evidence type="ECO:0000259" key="3">
    <source>
        <dbReference type="PROSITE" id="PS00662"/>
    </source>
</evidence>
<sequence>MDLKEYLLILARRDGSDIYLSVGAPPCAKFQGVLRALDKEPLPHGRVKEIAYSILNPEQIKEFEKTLELNLAISESGVGRFRVNIFKQRGEVSMVIRNIKTDLPNVKDLGLPPVLTEVIMSKRGLILFVGGTGSGKSTSLAALIDHRNTHSGGHIITIEDPIEFIHRHKRSIVNQREVGVDTLSYADALKNTLRQAPDVILIGEIRDRETMEHALAFAETGHLAISTLHANSANQALDRIINFFPEERRPQLLTDLSANLRAFVSQRLIPTVDGKRVAAIEILLHSPMVETLIKRGEVAGLKEIMEKATGMGMQTFDQALFELHKAGKISFEEAIKNADSANNLRLRINLSGEAPGAEKPGGMGLSLEALAEPEEEEKPVPGVASPRTPPRPGVG</sequence>